<dbReference type="RefSeq" id="WP_098582781.1">
    <property type="nucleotide sequence ID" value="NZ_NUWJ01000038.1"/>
</dbReference>
<keyword evidence="1" id="KW-0808">Transferase</keyword>
<protein>
    <submittedName>
        <fullName evidence="3">Uncharacterized protein</fullName>
    </submittedName>
</protein>
<gene>
    <name evidence="3" type="ORF">COI98_03440</name>
</gene>
<dbReference type="InterPro" id="IPR019378">
    <property type="entry name" value="GDP-Fuc_O-FucTrfase"/>
</dbReference>
<dbReference type="CDD" id="cd11296">
    <property type="entry name" value="O-FucT_like"/>
    <property type="match status" value="1"/>
</dbReference>
<name>A0A9X7A157_BACCE</name>
<reference evidence="3 4" key="1">
    <citation type="submission" date="2017-09" db="EMBL/GenBank/DDBJ databases">
        <title>Large-scale bioinformatics analysis of Bacillus genomes uncovers conserved roles of natural products in bacterial physiology.</title>
        <authorList>
            <consortium name="Agbiome Team Llc"/>
            <person name="Bleich R.M."/>
            <person name="Grubbs K.J."/>
            <person name="Santa Maria K.C."/>
            <person name="Allen S.E."/>
            <person name="Farag S."/>
            <person name="Shank E.A."/>
            <person name="Bowers A."/>
        </authorList>
    </citation>
    <scope>NUCLEOTIDE SEQUENCE [LARGE SCALE GENOMIC DNA]</scope>
    <source>
        <strain evidence="3 4">AFS083741</strain>
    </source>
</reference>
<proteinExistence type="predicted"/>
<accession>A0A9X7A157</accession>
<dbReference type="Pfam" id="PF10250">
    <property type="entry name" value="O-FucT"/>
    <property type="match status" value="1"/>
</dbReference>
<keyword evidence="2" id="KW-0119">Carbohydrate metabolism</keyword>
<comment type="caution">
    <text evidence="3">The sequence shown here is derived from an EMBL/GenBank/DDBJ whole genome shotgun (WGS) entry which is preliminary data.</text>
</comment>
<organism evidence="3 4">
    <name type="scientific">Bacillus cereus</name>
    <dbReference type="NCBI Taxonomy" id="1396"/>
    <lineage>
        <taxon>Bacteria</taxon>
        <taxon>Bacillati</taxon>
        <taxon>Bacillota</taxon>
        <taxon>Bacilli</taxon>
        <taxon>Bacillales</taxon>
        <taxon>Bacillaceae</taxon>
        <taxon>Bacillus</taxon>
        <taxon>Bacillus cereus group</taxon>
    </lineage>
</organism>
<dbReference type="AlphaFoldDB" id="A0A9X7A157"/>
<sequence>MYIQYEIKELEGLCNQLMAIFRTLEEVFFYKNKGEPVCMVLNDVQSRITIDCDIHPYFRNIEVDAFIDVHDLIQLLNDRNIEVQRAKDVKMISPNKILSCRRFPNREVTLEESADLGLFVAKFFPFSKHILKISNFIIGAMSFYPKWNAVHLRIEKDLTHIPDINNQGLDIFIQNQFKHIIEPVINIENLSAIYIASGLLANEYTALIDKLKEKKPYLKIVNKQQLLKNYPDIQKEFNNLSLEEQALIDWLVCIGAPLFIGPHASSFSYLAGYMRHYRGNDTATTYLFPDYQPYWDKWFPYVKK</sequence>
<dbReference type="Gene3D" id="3.40.50.11350">
    <property type="match status" value="1"/>
</dbReference>
<evidence type="ECO:0000313" key="3">
    <source>
        <dbReference type="EMBL" id="PFK26961.1"/>
    </source>
</evidence>
<evidence type="ECO:0000256" key="2">
    <source>
        <dbReference type="ARBA" id="ARBA00023277"/>
    </source>
</evidence>
<evidence type="ECO:0000313" key="4">
    <source>
        <dbReference type="Proteomes" id="UP000224413"/>
    </source>
</evidence>
<dbReference type="Proteomes" id="UP000224413">
    <property type="component" value="Unassembled WGS sequence"/>
</dbReference>
<dbReference type="EMBL" id="NUWJ01000038">
    <property type="protein sequence ID" value="PFK26961.1"/>
    <property type="molecule type" value="Genomic_DNA"/>
</dbReference>
<dbReference type="GO" id="GO:0016740">
    <property type="term" value="F:transferase activity"/>
    <property type="evidence" value="ECO:0007669"/>
    <property type="project" value="UniProtKB-KW"/>
</dbReference>
<evidence type="ECO:0000256" key="1">
    <source>
        <dbReference type="ARBA" id="ARBA00022679"/>
    </source>
</evidence>